<protein>
    <submittedName>
        <fullName evidence="1">Uncharacterized protein</fullName>
    </submittedName>
</protein>
<evidence type="ECO:0000313" key="1">
    <source>
        <dbReference type="EMBL" id="MCZ4297345.1"/>
    </source>
</evidence>
<evidence type="ECO:0000313" key="2">
    <source>
        <dbReference type="Proteomes" id="UP001083770"/>
    </source>
</evidence>
<proteinExistence type="predicted"/>
<dbReference type="RefSeq" id="WP_269401490.1">
    <property type="nucleotide sequence ID" value="NZ_JAPWGW010000001.1"/>
</dbReference>
<dbReference type="EMBL" id="JAPWGW010000001">
    <property type="protein sequence ID" value="MCZ4297345.1"/>
    <property type="molecule type" value="Genomic_DNA"/>
</dbReference>
<dbReference type="Proteomes" id="UP001083770">
    <property type="component" value="Unassembled WGS sequence"/>
</dbReference>
<comment type="caution">
    <text evidence="1">The sequence shown here is derived from an EMBL/GenBank/DDBJ whole genome shotgun (WGS) entry which is preliminary data.</text>
</comment>
<organism evidence="1 2">
    <name type="scientific">Henriciella marina</name>
    <dbReference type="NCBI Taxonomy" id="453851"/>
    <lineage>
        <taxon>Bacteria</taxon>
        <taxon>Pseudomonadati</taxon>
        <taxon>Pseudomonadota</taxon>
        <taxon>Alphaproteobacteria</taxon>
        <taxon>Hyphomonadales</taxon>
        <taxon>Hyphomonadaceae</taxon>
        <taxon>Henriciella</taxon>
    </lineage>
</organism>
<name>A0ABT4LSL0_9PROT</name>
<accession>A0ABT4LSL0</accession>
<gene>
    <name evidence="1" type="ORF">O4G74_04675</name>
</gene>
<keyword evidence="2" id="KW-1185">Reference proteome</keyword>
<reference evidence="1" key="1">
    <citation type="submission" date="2022-12" db="EMBL/GenBank/DDBJ databases">
        <title>Bacterial isolates from different developmental stages of Nematostella vectensis.</title>
        <authorList>
            <person name="Fraune S."/>
        </authorList>
    </citation>
    <scope>NUCLEOTIDE SEQUENCE</scope>
    <source>
        <strain evidence="1">G21632-S1</strain>
    </source>
</reference>
<sequence length="91" mass="9585">MPAALVSFALHSRPAIAIHEPSRFAENLPGSFRLASASREPSPPGRSGPPCLVMGCVDYGSGSWGWGRIGFVAQMTPFGVIPVFAKRNTGT</sequence>